<dbReference type="PANTHER" id="PTHR30450">
    <property type="entry name" value="ABC TRANSPORTER PERMEASE"/>
    <property type="match status" value="1"/>
</dbReference>
<keyword evidence="7 8" id="KW-0472">Membrane</keyword>
<feature type="domain" description="ABC transmembrane type-1" evidence="9">
    <location>
        <begin position="24"/>
        <end position="218"/>
    </location>
</feature>
<comment type="caution">
    <text evidence="10">The sequence shown here is derived from an EMBL/GenBank/DDBJ whole genome shotgun (WGS) entry which is preliminary data.</text>
</comment>
<dbReference type="AlphaFoldDB" id="A0A4S3B289"/>
<keyword evidence="6 8" id="KW-1133">Transmembrane helix</keyword>
<keyword evidence="11" id="KW-1185">Reference proteome</keyword>
<dbReference type="GO" id="GO:0005886">
    <property type="term" value="C:plasma membrane"/>
    <property type="evidence" value="ECO:0007669"/>
    <property type="project" value="UniProtKB-SubCell"/>
</dbReference>
<evidence type="ECO:0000313" key="10">
    <source>
        <dbReference type="EMBL" id="THB61244.1"/>
    </source>
</evidence>
<protein>
    <submittedName>
        <fullName evidence="10">ABC transporter permease</fullName>
    </submittedName>
</protein>
<comment type="similarity">
    <text evidence="2">Belongs to the binding-protein-dependent transport system permease family. CysTW subfamily.</text>
</comment>
<feature type="transmembrane region" description="Helical" evidence="8">
    <location>
        <begin position="197"/>
        <end position="222"/>
    </location>
</feature>
<evidence type="ECO:0000256" key="1">
    <source>
        <dbReference type="ARBA" id="ARBA00004651"/>
    </source>
</evidence>
<accession>A0A4S3B289</accession>
<keyword evidence="5 8" id="KW-0812">Transmembrane</keyword>
<dbReference type="InterPro" id="IPR035906">
    <property type="entry name" value="MetI-like_sf"/>
</dbReference>
<dbReference type="FunFam" id="1.10.3720.10:FF:000002">
    <property type="entry name" value="D-methionine ABC transporter permease MetI"/>
    <property type="match status" value="1"/>
</dbReference>
<gene>
    <name evidence="10" type="ORF">ESZ54_05725</name>
</gene>
<dbReference type="EMBL" id="SDGV01000014">
    <property type="protein sequence ID" value="THB61244.1"/>
    <property type="molecule type" value="Genomic_DNA"/>
</dbReference>
<dbReference type="Proteomes" id="UP000310506">
    <property type="component" value="Unassembled WGS sequence"/>
</dbReference>
<dbReference type="CDD" id="cd06261">
    <property type="entry name" value="TM_PBP2"/>
    <property type="match status" value="1"/>
</dbReference>
<keyword evidence="4" id="KW-1003">Cell membrane</keyword>
<proteinExistence type="inferred from homology"/>
<feature type="transmembrane region" description="Helical" evidence="8">
    <location>
        <begin position="63"/>
        <end position="87"/>
    </location>
</feature>
<keyword evidence="3 8" id="KW-0813">Transport</keyword>
<dbReference type="OrthoDB" id="9793490at2"/>
<feature type="transmembrane region" description="Helical" evidence="8">
    <location>
        <begin position="154"/>
        <end position="177"/>
    </location>
</feature>
<dbReference type="GO" id="GO:0048473">
    <property type="term" value="P:D-methionine transmembrane transport"/>
    <property type="evidence" value="ECO:0007669"/>
    <property type="project" value="TreeGrafter"/>
</dbReference>
<evidence type="ECO:0000256" key="8">
    <source>
        <dbReference type="RuleBase" id="RU363032"/>
    </source>
</evidence>
<evidence type="ECO:0000256" key="5">
    <source>
        <dbReference type="ARBA" id="ARBA00022692"/>
    </source>
</evidence>
<dbReference type="PROSITE" id="PS50928">
    <property type="entry name" value="ABC_TM1"/>
    <property type="match status" value="1"/>
</dbReference>
<organism evidence="10 11">
    <name type="scientific">Vagococcus silagei</name>
    <dbReference type="NCBI Taxonomy" id="2508885"/>
    <lineage>
        <taxon>Bacteria</taxon>
        <taxon>Bacillati</taxon>
        <taxon>Bacillota</taxon>
        <taxon>Bacilli</taxon>
        <taxon>Lactobacillales</taxon>
        <taxon>Enterococcaceae</taxon>
        <taxon>Vagococcus</taxon>
    </lineage>
</organism>
<dbReference type="Gene3D" id="1.10.3720.10">
    <property type="entry name" value="MetI-like"/>
    <property type="match status" value="1"/>
</dbReference>
<dbReference type="InterPro" id="IPR000515">
    <property type="entry name" value="MetI-like"/>
</dbReference>
<dbReference type="SUPFAM" id="SSF161098">
    <property type="entry name" value="MetI-like"/>
    <property type="match status" value="1"/>
</dbReference>
<dbReference type="PANTHER" id="PTHR30450:SF1">
    <property type="entry name" value="D-METHIONINE TRANSPORT SYSTEM PERMEASE PROTEIN METI-RELATED"/>
    <property type="match status" value="1"/>
</dbReference>
<name>A0A4S3B289_9ENTE</name>
<evidence type="ECO:0000256" key="2">
    <source>
        <dbReference type="ARBA" id="ARBA00007069"/>
    </source>
</evidence>
<evidence type="ECO:0000313" key="11">
    <source>
        <dbReference type="Proteomes" id="UP000310506"/>
    </source>
</evidence>
<feature type="transmembrane region" description="Helical" evidence="8">
    <location>
        <begin position="28"/>
        <end position="51"/>
    </location>
</feature>
<evidence type="ECO:0000256" key="7">
    <source>
        <dbReference type="ARBA" id="ARBA00023136"/>
    </source>
</evidence>
<evidence type="ECO:0000256" key="4">
    <source>
        <dbReference type="ARBA" id="ARBA00022475"/>
    </source>
</evidence>
<dbReference type="Pfam" id="PF00528">
    <property type="entry name" value="BPD_transp_1"/>
    <property type="match status" value="1"/>
</dbReference>
<evidence type="ECO:0000259" key="9">
    <source>
        <dbReference type="PROSITE" id="PS50928"/>
    </source>
</evidence>
<evidence type="ECO:0000256" key="6">
    <source>
        <dbReference type="ARBA" id="ARBA00022989"/>
    </source>
</evidence>
<comment type="subcellular location">
    <subcellularLocation>
        <location evidence="1 8">Cell membrane</location>
        <topology evidence="1 8">Multi-pass membrane protein</topology>
    </subcellularLocation>
</comment>
<reference evidence="10 11" key="1">
    <citation type="submission" date="2019-01" db="EMBL/GenBank/DDBJ databases">
        <title>Vagococcus silagei sp. nov. isolated from brewer's grain.</title>
        <authorList>
            <person name="Guu J.-R."/>
        </authorList>
    </citation>
    <scope>NUCLEOTIDE SEQUENCE [LARGE SCALE GENOMIC DNA]</scope>
    <source>
        <strain evidence="10 11">2B-2</strain>
    </source>
</reference>
<dbReference type="RefSeq" id="WP_136136708.1">
    <property type="nucleotide sequence ID" value="NZ_SDGV01000014.1"/>
</dbReference>
<dbReference type="InterPro" id="IPR051322">
    <property type="entry name" value="AA_ABC_Transporter_Permease"/>
</dbReference>
<sequence length="228" mass="24843">MDKSFVETYFNWSEVQLDALLKASKETLYMTFVSTLFVAIIGLLIGLLLFIFSRKNTKVNRTLYTIVSVISNTFRSIPFIILLILLFPVANTLFGSMIGPTSALPALILSASPFYARMVEIAFREVDQGVIEASEAMGASLTQIIWKVLIPESLPALISGITVTTITMIGFTAMAGAVGAGGLGNLAYQTGYAANKYTVITVSTVLILVLVFIVQWIGDLLVKKIDKR</sequence>
<feature type="transmembrane region" description="Helical" evidence="8">
    <location>
        <begin position="93"/>
        <end position="116"/>
    </location>
</feature>
<evidence type="ECO:0000256" key="3">
    <source>
        <dbReference type="ARBA" id="ARBA00022448"/>
    </source>
</evidence>